<accession>A0A8J5R3X1</accession>
<feature type="chain" id="PRO_5035232437" evidence="1">
    <location>
        <begin position="27"/>
        <end position="103"/>
    </location>
</feature>
<comment type="caution">
    <text evidence="2">The sequence shown here is derived from an EMBL/GenBank/DDBJ whole genome shotgun (WGS) entry which is preliminary data.</text>
</comment>
<protein>
    <submittedName>
        <fullName evidence="2">Uncharacterized protein</fullName>
    </submittedName>
</protein>
<gene>
    <name evidence="2" type="ORF">GUJ93_ZPchr0008g13175</name>
</gene>
<keyword evidence="1" id="KW-0732">Signal</keyword>
<keyword evidence="3" id="KW-1185">Reference proteome</keyword>
<evidence type="ECO:0000256" key="1">
    <source>
        <dbReference type="SAM" id="SignalP"/>
    </source>
</evidence>
<evidence type="ECO:0000313" key="3">
    <source>
        <dbReference type="Proteomes" id="UP000729402"/>
    </source>
</evidence>
<proteinExistence type="predicted"/>
<sequence length="103" mass="10921">MARDDQLLGGFLLLLLFVLQIPSLHSRCLAHAAAVDDDGGVTTAAGRRLLQALAAPPVLPQSVPVKVTAHPRTRSMERRRGRPAMLAAVSKHQVPSGANPDSN</sequence>
<feature type="signal peptide" evidence="1">
    <location>
        <begin position="1"/>
        <end position="26"/>
    </location>
</feature>
<name>A0A8J5R3X1_ZIZPA</name>
<reference evidence="2" key="1">
    <citation type="journal article" date="2021" name="bioRxiv">
        <title>Whole Genome Assembly and Annotation of Northern Wild Rice, Zizania palustris L., Supports a Whole Genome Duplication in the Zizania Genus.</title>
        <authorList>
            <person name="Haas M."/>
            <person name="Kono T."/>
            <person name="Macchietto M."/>
            <person name="Millas R."/>
            <person name="McGilp L."/>
            <person name="Shao M."/>
            <person name="Duquette J."/>
            <person name="Hirsch C.N."/>
            <person name="Kimball J."/>
        </authorList>
    </citation>
    <scope>NUCLEOTIDE SEQUENCE</scope>
    <source>
        <tissue evidence="2">Fresh leaf tissue</tissue>
    </source>
</reference>
<dbReference type="OrthoDB" id="695048at2759"/>
<organism evidence="2 3">
    <name type="scientific">Zizania palustris</name>
    <name type="common">Northern wild rice</name>
    <dbReference type="NCBI Taxonomy" id="103762"/>
    <lineage>
        <taxon>Eukaryota</taxon>
        <taxon>Viridiplantae</taxon>
        <taxon>Streptophyta</taxon>
        <taxon>Embryophyta</taxon>
        <taxon>Tracheophyta</taxon>
        <taxon>Spermatophyta</taxon>
        <taxon>Magnoliopsida</taxon>
        <taxon>Liliopsida</taxon>
        <taxon>Poales</taxon>
        <taxon>Poaceae</taxon>
        <taxon>BOP clade</taxon>
        <taxon>Oryzoideae</taxon>
        <taxon>Oryzeae</taxon>
        <taxon>Zizaniinae</taxon>
        <taxon>Zizania</taxon>
    </lineage>
</organism>
<evidence type="ECO:0000313" key="2">
    <source>
        <dbReference type="EMBL" id="KAG8045386.1"/>
    </source>
</evidence>
<dbReference type="EMBL" id="JAAALK010000290">
    <property type="protein sequence ID" value="KAG8045386.1"/>
    <property type="molecule type" value="Genomic_DNA"/>
</dbReference>
<dbReference type="AlphaFoldDB" id="A0A8J5R3X1"/>
<dbReference type="Proteomes" id="UP000729402">
    <property type="component" value="Unassembled WGS sequence"/>
</dbReference>
<reference evidence="2" key="2">
    <citation type="submission" date="2021-02" db="EMBL/GenBank/DDBJ databases">
        <authorList>
            <person name="Kimball J.A."/>
            <person name="Haas M.W."/>
            <person name="Macchietto M."/>
            <person name="Kono T."/>
            <person name="Duquette J."/>
            <person name="Shao M."/>
        </authorList>
    </citation>
    <scope>NUCLEOTIDE SEQUENCE</scope>
    <source>
        <tissue evidence="2">Fresh leaf tissue</tissue>
    </source>
</reference>